<feature type="domain" description="RWP-RK" evidence="8">
    <location>
        <begin position="154"/>
        <end position="238"/>
    </location>
</feature>
<keyword evidence="4" id="KW-0238">DNA-binding</keyword>
<dbReference type="PROSITE" id="PS51519">
    <property type="entry name" value="RWP_RK"/>
    <property type="match status" value="1"/>
</dbReference>
<evidence type="ECO:0000313" key="9">
    <source>
        <dbReference type="EMBL" id="KAH0909014.1"/>
    </source>
</evidence>
<evidence type="ECO:0000256" key="2">
    <source>
        <dbReference type="ARBA" id="ARBA00023015"/>
    </source>
</evidence>
<dbReference type="Proteomes" id="UP000824890">
    <property type="component" value="Unassembled WGS sequence"/>
</dbReference>
<proteinExistence type="predicted"/>
<dbReference type="InterPro" id="IPR003035">
    <property type="entry name" value="RWP-RK_dom"/>
</dbReference>
<feature type="transmembrane region" description="Helical" evidence="7">
    <location>
        <begin position="91"/>
        <end position="116"/>
    </location>
</feature>
<keyword evidence="6" id="KW-0539">Nucleus</keyword>
<keyword evidence="3" id="KW-0175">Coiled coil</keyword>
<keyword evidence="10" id="KW-1185">Reference proteome</keyword>
<evidence type="ECO:0000256" key="5">
    <source>
        <dbReference type="ARBA" id="ARBA00023163"/>
    </source>
</evidence>
<dbReference type="Pfam" id="PF02042">
    <property type="entry name" value="RWP-RK"/>
    <property type="match status" value="1"/>
</dbReference>
<comment type="function">
    <text evidence="1">Putative transcription factor.</text>
</comment>
<keyword evidence="7" id="KW-1133">Transmembrane helix</keyword>
<evidence type="ECO:0000256" key="1">
    <source>
        <dbReference type="ARBA" id="ARBA00004049"/>
    </source>
</evidence>
<dbReference type="EMBL" id="JAGKQM010000009">
    <property type="protein sequence ID" value="KAH0909014.1"/>
    <property type="molecule type" value="Genomic_DNA"/>
</dbReference>
<evidence type="ECO:0000256" key="3">
    <source>
        <dbReference type="ARBA" id="ARBA00023054"/>
    </source>
</evidence>
<keyword evidence="7" id="KW-0812">Transmembrane</keyword>
<reference evidence="9 10" key="1">
    <citation type="submission" date="2021-05" db="EMBL/GenBank/DDBJ databases">
        <title>Genome Assembly of Synthetic Allotetraploid Brassica napus Reveals Homoeologous Exchanges between Subgenomes.</title>
        <authorList>
            <person name="Davis J.T."/>
        </authorList>
    </citation>
    <scope>NUCLEOTIDE SEQUENCE [LARGE SCALE GENOMIC DNA]</scope>
    <source>
        <strain evidence="10">cv. Da-Ae</strain>
        <tissue evidence="9">Seedling</tissue>
    </source>
</reference>
<keyword evidence="2" id="KW-0805">Transcription regulation</keyword>
<keyword evidence="5" id="KW-0804">Transcription</keyword>
<dbReference type="PANTHER" id="PTHR46373:SF32">
    <property type="entry name" value="PROTEIN RKD3"/>
    <property type="match status" value="1"/>
</dbReference>
<evidence type="ECO:0000256" key="4">
    <source>
        <dbReference type="ARBA" id="ARBA00023125"/>
    </source>
</evidence>
<evidence type="ECO:0000256" key="6">
    <source>
        <dbReference type="ARBA" id="ARBA00023242"/>
    </source>
</evidence>
<accession>A0ABQ8BW89</accession>
<dbReference type="InterPro" id="IPR044607">
    <property type="entry name" value="RKD-like"/>
</dbReference>
<comment type="caution">
    <text evidence="9">The sequence shown here is derived from an EMBL/GenBank/DDBJ whole genome shotgun (WGS) entry which is preliminary data.</text>
</comment>
<evidence type="ECO:0000256" key="7">
    <source>
        <dbReference type="SAM" id="Phobius"/>
    </source>
</evidence>
<evidence type="ECO:0000259" key="8">
    <source>
        <dbReference type="PROSITE" id="PS51519"/>
    </source>
</evidence>
<organism evidence="9 10">
    <name type="scientific">Brassica napus</name>
    <name type="common">Rape</name>
    <dbReference type="NCBI Taxonomy" id="3708"/>
    <lineage>
        <taxon>Eukaryota</taxon>
        <taxon>Viridiplantae</taxon>
        <taxon>Streptophyta</taxon>
        <taxon>Embryophyta</taxon>
        <taxon>Tracheophyta</taxon>
        <taxon>Spermatophyta</taxon>
        <taxon>Magnoliopsida</taxon>
        <taxon>eudicotyledons</taxon>
        <taxon>Gunneridae</taxon>
        <taxon>Pentapetalae</taxon>
        <taxon>rosids</taxon>
        <taxon>malvids</taxon>
        <taxon>Brassicales</taxon>
        <taxon>Brassicaceae</taxon>
        <taxon>Brassiceae</taxon>
        <taxon>Brassica</taxon>
    </lineage>
</organism>
<evidence type="ECO:0000313" key="10">
    <source>
        <dbReference type="Proteomes" id="UP000824890"/>
    </source>
</evidence>
<gene>
    <name evidence="9" type="ORF">HID58_032335</name>
</gene>
<keyword evidence="7" id="KW-0472">Membrane</keyword>
<sequence>MADHEHLWSWSESNDYDSFLQEENLFSLLDQSLSFDYNSFVNPFNDLQNETWFSLQDSINLDPISTCFPAVDHMSMASVDLEAFSTLSQGIIYYFSFMFIHTCTYMHAWIVILIFCRVADVFGELWNENASNFNNHVEPEMEIILHDGNNTTKETTMQKRRYRGDRLIQKFSREDMKPYFKMPITKAAKELGVGLTLLKRRCRELGFSRWPHRKLTSIDGLINNLKVRLVTTTHTYDHLGKMEGEVNRSKLMNALEILEAEKKMIEEFPDLEFEDKTKRLRQACFKANYKRRRLLCSMSTTSFVS</sequence>
<name>A0ABQ8BW89_BRANA</name>
<protein>
    <recommendedName>
        <fullName evidence="8">RWP-RK domain-containing protein</fullName>
    </recommendedName>
</protein>
<dbReference type="PANTHER" id="PTHR46373">
    <property type="entry name" value="PROTEIN RKD4"/>
    <property type="match status" value="1"/>
</dbReference>